<dbReference type="RefSeq" id="WP_183307766.1">
    <property type="nucleotide sequence ID" value="NZ_JACIEP010000009.1"/>
</dbReference>
<gene>
    <name evidence="1" type="ORF">GGR21_002798</name>
</gene>
<reference evidence="1 2" key="1">
    <citation type="submission" date="2020-08" db="EMBL/GenBank/DDBJ databases">
        <title>Genomic Encyclopedia of Type Strains, Phase IV (KMG-IV): sequencing the most valuable type-strain genomes for metagenomic binning, comparative biology and taxonomic classification.</title>
        <authorList>
            <person name="Goeker M."/>
        </authorList>
    </citation>
    <scope>NUCLEOTIDE SEQUENCE [LARGE SCALE GENOMIC DNA]</scope>
    <source>
        <strain evidence="1 2">DSM 104969</strain>
    </source>
</reference>
<sequence length="445" mass="51166">MNYWKNLILGALATLTFFSCYGEEDSFAVPSIYKDYQFTNTDDSGLAGYAVAPVKEAKYDEILNELYITWDGSNSTWEKRSEYVGAEVEFNSLLSGKKIKRVIIPNVGDFGNLTVKKRDYDNEPSTLHLSKYRTVVVTDRYGVDEFRFRSIYKDESGALQMSDWVKLSDQDVEVDKNYVAWQYFKSNVVNPVQVTFSTASSKPISALADLVGQGDEAKAKEEFQKWYYMDCAAMSFDPYNLAFDPYNTLDIHIADGVGVANAIDWPSHKAGRRINYEASVGNPSSDLWKLPDMQHVMMHEMGHCVEWMPKAGKYIKEGVQDCDRQGYQEGWPDAVKIASKGYNLATQKAEYQSAIQKSYRDPQSDKYFVWQIDYNTSGAFMSWLRLYNGDFVRMLPWTVLMDDLTDKWSLEDAVKYVLKDSYPNITMEELWNEYKTEVEAFLQNN</sequence>
<proteinExistence type="predicted"/>
<evidence type="ECO:0000313" key="1">
    <source>
        <dbReference type="EMBL" id="MBB4036885.1"/>
    </source>
</evidence>
<accession>A0A840CVP1</accession>
<dbReference type="AlphaFoldDB" id="A0A840CVP1"/>
<evidence type="ECO:0008006" key="3">
    <source>
        <dbReference type="Google" id="ProtNLM"/>
    </source>
</evidence>
<name>A0A840CVP1_9BACT</name>
<protein>
    <recommendedName>
        <fullName evidence="3">Plant Basic Secretory Protein</fullName>
    </recommendedName>
</protein>
<dbReference type="EMBL" id="JACIEP010000009">
    <property type="protein sequence ID" value="MBB4036885.1"/>
    <property type="molecule type" value="Genomic_DNA"/>
</dbReference>
<keyword evidence="2" id="KW-1185">Reference proteome</keyword>
<comment type="caution">
    <text evidence="1">The sequence shown here is derived from an EMBL/GenBank/DDBJ whole genome shotgun (WGS) entry which is preliminary data.</text>
</comment>
<dbReference type="PROSITE" id="PS51257">
    <property type="entry name" value="PROKAR_LIPOPROTEIN"/>
    <property type="match status" value="1"/>
</dbReference>
<dbReference type="Proteomes" id="UP000555103">
    <property type="component" value="Unassembled WGS sequence"/>
</dbReference>
<evidence type="ECO:0000313" key="2">
    <source>
        <dbReference type="Proteomes" id="UP000555103"/>
    </source>
</evidence>
<organism evidence="1 2">
    <name type="scientific">Dysgonomonas hofstadii</name>
    <dbReference type="NCBI Taxonomy" id="637886"/>
    <lineage>
        <taxon>Bacteria</taxon>
        <taxon>Pseudomonadati</taxon>
        <taxon>Bacteroidota</taxon>
        <taxon>Bacteroidia</taxon>
        <taxon>Bacteroidales</taxon>
        <taxon>Dysgonomonadaceae</taxon>
        <taxon>Dysgonomonas</taxon>
    </lineage>
</organism>